<evidence type="ECO:0000256" key="1">
    <source>
        <dbReference type="ARBA" id="ARBA00004613"/>
    </source>
</evidence>
<protein>
    <submittedName>
        <fullName evidence="6">Odorant binding protein</fullName>
    </submittedName>
</protein>
<dbReference type="PANTHER" id="PTHR11857:SF43">
    <property type="entry name" value="GEO07291P1-RELATED"/>
    <property type="match status" value="1"/>
</dbReference>
<accession>A0A0B4KZC9</accession>
<feature type="signal peptide" evidence="5">
    <location>
        <begin position="1"/>
        <end position="17"/>
    </location>
</feature>
<dbReference type="InterPro" id="IPR036728">
    <property type="entry name" value="PBP_GOBP_sf"/>
</dbReference>
<evidence type="ECO:0000256" key="2">
    <source>
        <dbReference type="ARBA" id="ARBA00008098"/>
    </source>
</evidence>
<evidence type="ECO:0000256" key="5">
    <source>
        <dbReference type="SAM" id="SignalP"/>
    </source>
</evidence>
<feature type="chain" id="PRO_5002094334" evidence="5">
    <location>
        <begin position="18"/>
        <end position="134"/>
    </location>
</feature>
<gene>
    <name evidence="6" type="primary">OBP3</name>
</gene>
<dbReference type="Pfam" id="PF01395">
    <property type="entry name" value="PBP_GOBP"/>
    <property type="match status" value="1"/>
</dbReference>
<dbReference type="GO" id="GO:0005615">
    <property type="term" value="C:extracellular space"/>
    <property type="evidence" value="ECO:0007669"/>
    <property type="project" value="TreeGrafter"/>
</dbReference>
<dbReference type="GO" id="GO:0005549">
    <property type="term" value="F:odorant binding"/>
    <property type="evidence" value="ECO:0007669"/>
    <property type="project" value="InterPro"/>
</dbReference>
<dbReference type="InterPro" id="IPR006170">
    <property type="entry name" value="PBP/GOBP"/>
</dbReference>
<dbReference type="PANTHER" id="PTHR11857">
    <property type="entry name" value="ODORANT BINDING PROTEIN-RELATED"/>
    <property type="match status" value="1"/>
</dbReference>
<name>A0A0B4KZC9_9CUCU</name>
<keyword evidence="3" id="KW-0964">Secreted</keyword>
<evidence type="ECO:0000256" key="3">
    <source>
        <dbReference type="ARBA" id="ARBA00022525"/>
    </source>
</evidence>
<dbReference type="Gene3D" id="1.10.238.20">
    <property type="entry name" value="Pheromone/general odorant binding protein domain"/>
    <property type="match status" value="1"/>
</dbReference>
<proteinExistence type="inferred from homology"/>
<organism evidence="6">
    <name type="scientific">Lissorhoptrus oryzophilus</name>
    <name type="common">rice water weevil</name>
    <dbReference type="NCBI Taxonomy" id="308863"/>
    <lineage>
        <taxon>Eukaryota</taxon>
        <taxon>Metazoa</taxon>
        <taxon>Ecdysozoa</taxon>
        <taxon>Arthropoda</taxon>
        <taxon>Hexapoda</taxon>
        <taxon>Insecta</taxon>
        <taxon>Pterygota</taxon>
        <taxon>Neoptera</taxon>
        <taxon>Endopterygota</taxon>
        <taxon>Coleoptera</taxon>
        <taxon>Polyphaga</taxon>
        <taxon>Cucujiformia</taxon>
        <taxon>Erirhinidae</taxon>
        <taxon>Erirhininae</taxon>
        <taxon>Lissorhoptrus</taxon>
    </lineage>
</organism>
<sequence length="134" mass="14664">MRTLCLVLCFTVVVVSAGAGHQRFREKWNSVHSECQAETFVDEAIFESIRKGGNPDLPSNFGLHAFCMLKKLGFQDSNGQPVVNHIRGAVKHNVDSAKVDQVVSECAVSKGSSEQTALHIFGCFSRNNVNIGQK</sequence>
<reference evidence="6" key="1">
    <citation type="submission" date="2013-07" db="EMBL/GenBank/DDBJ databases">
        <authorList>
            <person name="Yuan X."/>
            <person name="Zhu Z."/>
            <person name="Zhou Y."/>
            <person name="Cheng J."/>
            <person name="Zhou W."/>
            <person name="Liu S."/>
        </authorList>
    </citation>
    <scope>NUCLEOTIDE SEQUENCE</scope>
</reference>
<evidence type="ECO:0000313" key="6">
    <source>
        <dbReference type="EMBL" id="AHE13791.1"/>
    </source>
</evidence>
<dbReference type="AlphaFoldDB" id="A0A0B4KZC9"/>
<dbReference type="SUPFAM" id="SSF47565">
    <property type="entry name" value="Insect pheromone/odorant-binding proteins"/>
    <property type="match status" value="1"/>
</dbReference>
<keyword evidence="4 5" id="KW-0732">Signal</keyword>
<dbReference type="GO" id="GO:0007608">
    <property type="term" value="P:sensory perception of smell"/>
    <property type="evidence" value="ECO:0007669"/>
    <property type="project" value="TreeGrafter"/>
</dbReference>
<dbReference type="SMART" id="SM00708">
    <property type="entry name" value="PhBP"/>
    <property type="match status" value="1"/>
</dbReference>
<comment type="similarity">
    <text evidence="2">Belongs to the PBP/GOBP family.</text>
</comment>
<evidence type="ECO:0000256" key="4">
    <source>
        <dbReference type="ARBA" id="ARBA00022729"/>
    </source>
</evidence>
<dbReference type="EMBL" id="KF383273">
    <property type="protein sequence ID" value="AHE13791.1"/>
    <property type="molecule type" value="Genomic_DNA"/>
</dbReference>
<dbReference type="CDD" id="cd23992">
    <property type="entry name" value="PBP_GOBP"/>
    <property type="match status" value="1"/>
</dbReference>
<comment type="subcellular location">
    <subcellularLocation>
        <location evidence="1">Secreted</location>
    </subcellularLocation>
</comment>